<sequence>MDSTLYSDFQLGMIQTETEKAYFASIFKLTDDPVWIPKSVVEPKTMKLKKWFINQLQHELKTNKQTTLADYFK</sequence>
<name>X1C1A8_9ZZZZ</name>
<gene>
    <name evidence="1" type="ORF">S01H4_21172</name>
</gene>
<organism evidence="1">
    <name type="scientific">marine sediment metagenome</name>
    <dbReference type="NCBI Taxonomy" id="412755"/>
    <lineage>
        <taxon>unclassified sequences</taxon>
        <taxon>metagenomes</taxon>
        <taxon>ecological metagenomes</taxon>
    </lineage>
</organism>
<dbReference type="EMBL" id="BART01009573">
    <property type="protein sequence ID" value="GAG78161.1"/>
    <property type="molecule type" value="Genomic_DNA"/>
</dbReference>
<proteinExistence type="predicted"/>
<protein>
    <submittedName>
        <fullName evidence="1">Uncharacterized protein</fullName>
    </submittedName>
</protein>
<reference evidence="1" key="1">
    <citation type="journal article" date="2014" name="Front. Microbiol.">
        <title>High frequency of phylogenetically diverse reductive dehalogenase-homologous genes in deep subseafloor sedimentary metagenomes.</title>
        <authorList>
            <person name="Kawai M."/>
            <person name="Futagami T."/>
            <person name="Toyoda A."/>
            <person name="Takaki Y."/>
            <person name="Nishi S."/>
            <person name="Hori S."/>
            <person name="Arai W."/>
            <person name="Tsubouchi T."/>
            <person name="Morono Y."/>
            <person name="Uchiyama I."/>
            <person name="Ito T."/>
            <person name="Fujiyama A."/>
            <person name="Inagaki F."/>
            <person name="Takami H."/>
        </authorList>
    </citation>
    <scope>NUCLEOTIDE SEQUENCE</scope>
    <source>
        <strain evidence="1">Expedition CK06-06</strain>
    </source>
</reference>
<evidence type="ECO:0000313" key="1">
    <source>
        <dbReference type="EMBL" id="GAG78161.1"/>
    </source>
</evidence>
<dbReference type="AlphaFoldDB" id="X1C1A8"/>
<accession>X1C1A8</accession>
<comment type="caution">
    <text evidence="1">The sequence shown here is derived from an EMBL/GenBank/DDBJ whole genome shotgun (WGS) entry which is preliminary data.</text>
</comment>